<dbReference type="AlphaFoldDB" id="E6MDC4"/>
<comment type="caution">
    <text evidence="2">The sequence shown here is derived from an EMBL/GenBank/DDBJ whole genome shotgun (WGS) entry which is preliminary data.</text>
</comment>
<feature type="compositionally biased region" description="Basic and acidic residues" evidence="1">
    <location>
        <begin position="1"/>
        <end position="18"/>
    </location>
</feature>
<sequence>MLVRIAGEHDGDGQKQIEQENNQWMDAHDDFPLEHKGSGINS</sequence>
<organism evidence="2 3">
    <name type="scientific">Pseudoramibacter alactolyticus ATCC 23263</name>
    <dbReference type="NCBI Taxonomy" id="887929"/>
    <lineage>
        <taxon>Bacteria</taxon>
        <taxon>Bacillati</taxon>
        <taxon>Bacillota</taxon>
        <taxon>Clostridia</taxon>
        <taxon>Eubacteriales</taxon>
        <taxon>Eubacteriaceae</taxon>
        <taxon>Pseudoramibacter</taxon>
    </lineage>
</organism>
<dbReference type="STRING" id="887929.HMP0721_0006"/>
<name>E6MDC4_9FIRM</name>
<accession>E6MDC4</accession>
<dbReference type="HOGENOM" id="CLU_3256469_0_0_9"/>
<feature type="region of interest" description="Disordered" evidence="1">
    <location>
        <begin position="1"/>
        <end position="22"/>
    </location>
</feature>
<dbReference type="Proteomes" id="UP000004754">
    <property type="component" value="Unassembled WGS sequence"/>
</dbReference>
<reference evidence="2 3" key="1">
    <citation type="submission" date="2010-12" db="EMBL/GenBank/DDBJ databases">
        <authorList>
            <person name="Muzny D."/>
            <person name="Qin X."/>
            <person name="Deng J."/>
            <person name="Jiang H."/>
            <person name="Liu Y."/>
            <person name="Qu J."/>
            <person name="Song X.-Z."/>
            <person name="Zhang L."/>
            <person name="Thornton R."/>
            <person name="Coyle M."/>
            <person name="Francisco L."/>
            <person name="Jackson L."/>
            <person name="Javaid M."/>
            <person name="Korchina V."/>
            <person name="Kovar C."/>
            <person name="Mata R."/>
            <person name="Mathew T."/>
            <person name="Ngo R."/>
            <person name="Nguyen L."/>
            <person name="Nguyen N."/>
            <person name="Okwuonu G."/>
            <person name="Ongeri F."/>
            <person name="Pham C."/>
            <person name="Simmons D."/>
            <person name="Wilczek-Boney K."/>
            <person name="Hale W."/>
            <person name="Jakkamsetti A."/>
            <person name="Pham P."/>
            <person name="Ruth R."/>
            <person name="San Lucas F."/>
            <person name="Warren J."/>
            <person name="Zhang J."/>
            <person name="Zhao Z."/>
            <person name="Zhou C."/>
            <person name="Zhu D."/>
            <person name="Lee S."/>
            <person name="Bess C."/>
            <person name="Blankenburg K."/>
            <person name="Forbes L."/>
            <person name="Fu Q."/>
            <person name="Gubbala S."/>
            <person name="Hirani K."/>
            <person name="Jayaseelan J.C."/>
            <person name="Lara F."/>
            <person name="Munidasa M."/>
            <person name="Palculict T."/>
            <person name="Patil S."/>
            <person name="Pu L.-L."/>
            <person name="Saada N."/>
            <person name="Tang L."/>
            <person name="Weissenberger G."/>
            <person name="Zhu Y."/>
            <person name="Hemphill L."/>
            <person name="Shang Y."/>
            <person name="Youmans B."/>
            <person name="Ayvaz T."/>
            <person name="Ross M."/>
            <person name="Santibanez J."/>
            <person name="Aqrawi P."/>
            <person name="Gross S."/>
            <person name="Joshi V."/>
            <person name="Fowler G."/>
            <person name="Nazareth L."/>
            <person name="Reid J."/>
            <person name="Worley K."/>
            <person name="Petrosino J."/>
            <person name="Highlander S."/>
            <person name="Gibbs R."/>
        </authorList>
    </citation>
    <scope>NUCLEOTIDE SEQUENCE [LARGE SCALE GENOMIC DNA]</scope>
    <source>
        <strain evidence="2 3">ATCC 23263</strain>
    </source>
</reference>
<evidence type="ECO:0000313" key="2">
    <source>
        <dbReference type="EMBL" id="EFV02900.1"/>
    </source>
</evidence>
<evidence type="ECO:0000313" key="3">
    <source>
        <dbReference type="Proteomes" id="UP000004754"/>
    </source>
</evidence>
<dbReference type="EMBL" id="AEQN01000001">
    <property type="protein sequence ID" value="EFV02900.1"/>
    <property type="molecule type" value="Genomic_DNA"/>
</dbReference>
<evidence type="ECO:0000256" key="1">
    <source>
        <dbReference type="SAM" id="MobiDB-lite"/>
    </source>
</evidence>
<proteinExistence type="predicted"/>
<dbReference type="RefSeq" id="WP_006597424.1">
    <property type="nucleotide sequence ID" value="NZ_GL622359.1"/>
</dbReference>
<keyword evidence="3" id="KW-1185">Reference proteome</keyword>
<protein>
    <submittedName>
        <fullName evidence="2">Uncharacterized protein</fullName>
    </submittedName>
</protein>
<gene>
    <name evidence="2" type="ORF">HMP0721_0006</name>
</gene>